<protein>
    <recommendedName>
        <fullName evidence="4">DUF2214 family protein</fullName>
    </recommendedName>
</protein>
<name>A0A8J2UDI6_9BACT</name>
<sequence>MTSQTFLQLDLVLHITGFTMMAGFILADFVINRRLTRYLLTDKPRAASVMESVAVFPRLIGIGAALLIVTGIAMVVIFKGVIAQMLWFKIKMLVVLLILLNGGIVLRRNSNRLKSLLQTNDDRHNGNILQVKQRLGVFQGVELLLFLIIFVLSIFKF</sequence>
<feature type="transmembrane region" description="Helical" evidence="1">
    <location>
        <begin position="12"/>
        <end position="31"/>
    </location>
</feature>
<evidence type="ECO:0008006" key="4">
    <source>
        <dbReference type="Google" id="ProtNLM"/>
    </source>
</evidence>
<accession>A0A8J2UDI6</accession>
<keyword evidence="1" id="KW-1133">Transmembrane helix</keyword>
<keyword evidence="1" id="KW-0472">Membrane</keyword>
<evidence type="ECO:0000313" key="2">
    <source>
        <dbReference type="EMBL" id="GGB00422.1"/>
    </source>
</evidence>
<keyword evidence="1" id="KW-0812">Transmembrane</keyword>
<proteinExistence type="predicted"/>
<evidence type="ECO:0000256" key="1">
    <source>
        <dbReference type="SAM" id="Phobius"/>
    </source>
</evidence>
<keyword evidence="3" id="KW-1185">Reference proteome</keyword>
<feature type="transmembrane region" description="Helical" evidence="1">
    <location>
        <begin position="52"/>
        <end position="78"/>
    </location>
</feature>
<feature type="transmembrane region" description="Helical" evidence="1">
    <location>
        <begin position="135"/>
        <end position="155"/>
    </location>
</feature>
<organism evidence="2 3">
    <name type="scientific">Puia dinghuensis</name>
    <dbReference type="NCBI Taxonomy" id="1792502"/>
    <lineage>
        <taxon>Bacteria</taxon>
        <taxon>Pseudomonadati</taxon>
        <taxon>Bacteroidota</taxon>
        <taxon>Chitinophagia</taxon>
        <taxon>Chitinophagales</taxon>
        <taxon>Chitinophagaceae</taxon>
        <taxon>Puia</taxon>
    </lineage>
</organism>
<gene>
    <name evidence="2" type="ORF">GCM10011511_24610</name>
</gene>
<dbReference type="RefSeq" id="WP_188931918.1">
    <property type="nucleotide sequence ID" value="NZ_BMJC01000002.1"/>
</dbReference>
<dbReference type="EMBL" id="BMJC01000002">
    <property type="protein sequence ID" value="GGB00422.1"/>
    <property type="molecule type" value="Genomic_DNA"/>
</dbReference>
<comment type="caution">
    <text evidence="2">The sequence shown here is derived from an EMBL/GenBank/DDBJ whole genome shotgun (WGS) entry which is preliminary data.</text>
</comment>
<reference evidence="2" key="1">
    <citation type="journal article" date="2014" name="Int. J. Syst. Evol. Microbiol.">
        <title>Complete genome sequence of Corynebacterium casei LMG S-19264T (=DSM 44701T), isolated from a smear-ripened cheese.</title>
        <authorList>
            <consortium name="US DOE Joint Genome Institute (JGI-PGF)"/>
            <person name="Walter F."/>
            <person name="Albersmeier A."/>
            <person name="Kalinowski J."/>
            <person name="Ruckert C."/>
        </authorList>
    </citation>
    <scope>NUCLEOTIDE SEQUENCE</scope>
    <source>
        <strain evidence="2">CGMCC 1.15448</strain>
    </source>
</reference>
<reference evidence="2" key="2">
    <citation type="submission" date="2020-09" db="EMBL/GenBank/DDBJ databases">
        <authorList>
            <person name="Sun Q."/>
            <person name="Zhou Y."/>
        </authorList>
    </citation>
    <scope>NUCLEOTIDE SEQUENCE</scope>
    <source>
        <strain evidence="2">CGMCC 1.15448</strain>
    </source>
</reference>
<dbReference type="AlphaFoldDB" id="A0A8J2UDI6"/>
<feature type="transmembrane region" description="Helical" evidence="1">
    <location>
        <begin position="84"/>
        <end position="106"/>
    </location>
</feature>
<evidence type="ECO:0000313" key="3">
    <source>
        <dbReference type="Proteomes" id="UP000607559"/>
    </source>
</evidence>
<dbReference type="Proteomes" id="UP000607559">
    <property type="component" value="Unassembled WGS sequence"/>
</dbReference>